<feature type="transmembrane region" description="Helical" evidence="8">
    <location>
        <begin position="115"/>
        <end position="135"/>
    </location>
</feature>
<keyword evidence="3" id="KW-0813">Transport</keyword>
<name>A0A7G5H0G2_9BACT</name>
<evidence type="ECO:0000256" key="5">
    <source>
        <dbReference type="ARBA" id="ARBA00022692"/>
    </source>
</evidence>
<evidence type="ECO:0000256" key="8">
    <source>
        <dbReference type="SAM" id="Phobius"/>
    </source>
</evidence>
<feature type="transmembrane region" description="Helical" evidence="8">
    <location>
        <begin position="27"/>
        <end position="52"/>
    </location>
</feature>
<dbReference type="InterPro" id="IPR037294">
    <property type="entry name" value="ABC_BtuC-like"/>
</dbReference>
<sequence length="363" mass="37810">MTSATIDPPSATKAIQKSVLKTTINPWLMPVLVIVLLVTIVLSVGIGAVYITPNEIGLILRKLLGGTVEVDGTKEAILLVIRMPRVCLAILIGAGLAISGAAIQGLFRNPLADPGLIGISSGASLAAVTMIVLEVSFFQKLTGVMGMYALSVVAFLGACATAFFVYRIARVAGKDLITTMLLTGIAINALSGAITGIMTYLATDEQLRNITFWSLGSLGGASWTSVLAILPFTVIALLGIPRLAKSLNLLALGESQASMLGVNLKSVKRQVIIFATMAVGTSVAVAGIIGFVGLVIPHLIRIGVGSDHRRVLIGSALGGAIVLSLADSLARTLVAPAELPIGILTALIGTPVFLWILFRNRRR</sequence>
<proteinExistence type="inferred from homology"/>
<dbReference type="Gene3D" id="1.10.3470.10">
    <property type="entry name" value="ABC transporter involved in vitamin B12 uptake, BtuC"/>
    <property type="match status" value="1"/>
</dbReference>
<feature type="transmembrane region" description="Helical" evidence="8">
    <location>
        <begin position="339"/>
        <end position="358"/>
    </location>
</feature>
<dbReference type="FunFam" id="1.10.3470.10:FF:000001">
    <property type="entry name" value="Vitamin B12 ABC transporter permease BtuC"/>
    <property type="match status" value="1"/>
</dbReference>
<dbReference type="CDD" id="cd06550">
    <property type="entry name" value="TM_ABC_iron-siderophores_like"/>
    <property type="match status" value="1"/>
</dbReference>
<dbReference type="GO" id="GO:0022857">
    <property type="term" value="F:transmembrane transporter activity"/>
    <property type="evidence" value="ECO:0007669"/>
    <property type="project" value="InterPro"/>
</dbReference>
<protein>
    <submittedName>
        <fullName evidence="9">Iron ABC transporter permease</fullName>
    </submittedName>
</protein>
<dbReference type="GO" id="GO:0005886">
    <property type="term" value="C:plasma membrane"/>
    <property type="evidence" value="ECO:0007669"/>
    <property type="project" value="UniProtKB-SubCell"/>
</dbReference>
<comment type="subcellular location">
    <subcellularLocation>
        <location evidence="1">Cell membrane</location>
        <topology evidence="1">Multi-pass membrane protein</topology>
    </subcellularLocation>
</comment>
<dbReference type="Pfam" id="PF01032">
    <property type="entry name" value="FecCD"/>
    <property type="match status" value="1"/>
</dbReference>
<keyword evidence="6 8" id="KW-1133">Transmembrane helix</keyword>
<evidence type="ECO:0000256" key="1">
    <source>
        <dbReference type="ARBA" id="ARBA00004651"/>
    </source>
</evidence>
<keyword evidence="4" id="KW-1003">Cell membrane</keyword>
<keyword evidence="10" id="KW-1185">Reference proteome</keyword>
<dbReference type="AlphaFoldDB" id="A0A7G5H0G2"/>
<feature type="transmembrane region" description="Helical" evidence="8">
    <location>
        <begin position="181"/>
        <end position="203"/>
    </location>
</feature>
<evidence type="ECO:0000256" key="6">
    <source>
        <dbReference type="ARBA" id="ARBA00022989"/>
    </source>
</evidence>
<dbReference type="SUPFAM" id="SSF81345">
    <property type="entry name" value="ABC transporter involved in vitamin B12 uptake, BtuC"/>
    <property type="match status" value="1"/>
</dbReference>
<dbReference type="KEGG" id="sfol:H3H32_06635"/>
<feature type="transmembrane region" description="Helical" evidence="8">
    <location>
        <begin position="147"/>
        <end position="169"/>
    </location>
</feature>
<evidence type="ECO:0000256" key="3">
    <source>
        <dbReference type="ARBA" id="ARBA00022448"/>
    </source>
</evidence>
<keyword evidence="5 8" id="KW-0812">Transmembrane</keyword>
<evidence type="ECO:0000313" key="10">
    <source>
        <dbReference type="Proteomes" id="UP000515369"/>
    </source>
</evidence>
<feature type="transmembrane region" description="Helical" evidence="8">
    <location>
        <begin position="86"/>
        <end position="103"/>
    </location>
</feature>
<comment type="similarity">
    <text evidence="2">Belongs to the binding-protein-dependent transport system permease family. FecCD subfamily.</text>
</comment>
<reference evidence="9 10" key="1">
    <citation type="submission" date="2020-07" db="EMBL/GenBank/DDBJ databases">
        <title>Spirosoma foliorum sp. nov., isolated from the leaves on the Nejang mountain Korea, Republic of.</title>
        <authorList>
            <person name="Ho H."/>
            <person name="Lee Y.-J."/>
            <person name="Nurcahyanto D.-A."/>
            <person name="Kim S.-G."/>
        </authorList>
    </citation>
    <scope>NUCLEOTIDE SEQUENCE [LARGE SCALE GENOMIC DNA]</scope>
    <source>
        <strain evidence="9 10">PL0136</strain>
    </source>
</reference>
<dbReference type="GO" id="GO:0033214">
    <property type="term" value="P:siderophore-iron import into cell"/>
    <property type="evidence" value="ECO:0007669"/>
    <property type="project" value="TreeGrafter"/>
</dbReference>
<dbReference type="Proteomes" id="UP000515369">
    <property type="component" value="Chromosome"/>
</dbReference>
<organism evidence="9 10">
    <name type="scientific">Spirosoma foliorum</name>
    <dbReference type="NCBI Taxonomy" id="2710596"/>
    <lineage>
        <taxon>Bacteria</taxon>
        <taxon>Pseudomonadati</taxon>
        <taxon>Bacteroidota</taxon>
        <taxon>Cytophagia</taxon>
        <taxon>Cytophagales</taxon>
        <taxon>Cytophagaceae</taxon>
        <taxon>Spirosoma</taxon>
    </lineage>
</organism>
<dbReference type="PANTHER" id="PTHR30472:SF25">
    <property type="entry name" value="ABC TRANSPORTER PERMEASE PROTEIN MJ0876-RELATED"/>
    <property type="match status" value="1"/>
</dbReference>
<evidence type="ECO:0000313" key="9">
    <source>
        <dbReference type="EMBL" id="QMW04604.1"/>
    </source>
</evidence>
<dbReference type="RefSeq" id="WP_182461951.1">
    <property type="nucleotide sequence ID" value="NZ_CP059732.1"/>
</dbReference>
<evidence type="ECO:0000256" key="7">
    <source>
        <dbReference type="ARBA" id="ARBA00023136"/>
    </source>
</evidence>
<dbReference type="EMBL" id="CP059732">
    <property type="protein sequence ID" value="QMW04604.1"/>
    <property type="molecule type" value="Genomic_DNA"/>
</dbReference>
<evidence type="ECO:0000256" key="2">
    <source>
        <dbReference type="ARBA" id="ARBA00007935"/>
    </source>
</evidence>
<dbReference type="InterPro" id="IPR000522">
    <property type="entry name" value="ABC_transptr_permease_BtuC"/>
</dbReference>
<feature type="transmembrane region" description="Helical" evidence="8">
    <location>
        <begin position="215"/>
        <end position="240"/>
    </location>
</feature>
<feature type="transmembrane region" description="Helical" evidence="8">
    <location>
        <begin position="311"/>
        <end position="333"/>
    </location>
</feature>
<gene>
    <name evidence="9" type="ORF">H3H32_06635</name>
</gene>
<accession>A0A7G5H0G2</accession>
<dbReference type="PANTHER" id="PTHR30472">
    <property type="entry name" value="FERRIC ENTEROBACTIN TRANSPORT SYSTEM PERMEASE PROTEIN"/>
    <property type="match status" value="1"/>
</dbReference>
<keyword evidence="7 8" id="KW-0472">Membrane</keyword>
<feature type="transmembrane region" description="Helical" evidence="8">
    <location>
        <begin position="271"/>
        <end position="299"/>
    </location>
</feature>
<evidence type="ECO:0000256" key="4">
    <source>
        <dbReference type="ARBA" id="ARBA00022475"/>
    </source>
</evidence>